<sequence length="450" mass="48354">MQSPDTSPSNVSISTGNDRDDFQPKKEFGKGLESEKTIAQPFSEFPEGGFAAWTTVLGAALIQFCGFGYTSSFGVYQDFFVQHYLSNESASSIAWIGSVNAFLSVACSIISGPLYDRGHFYYLVIGGSLLQSFSLFMLSLAKPGEFYQIFLTLGLGCGLAEGLMYVASIAVVTHYFQKRRTLVMTLVTAGSALGSVIHPIILNNLLNGPLGFANGVRISAALVTCMLLLACLLMRTRLPPPAKKVSYIQVAKRATGDSAFMLATTGSLVFLMGYYFPYFFLQLDCVLHGLNKSFSFYSLVILNASSFLGRLTCGFIVKYVEVHLFVVIAVGACTLVILGMIGLSSLSGSVLIAITFGYFAGVYIALASPLIASLTSDFSELGARMGIFMTIAAFGTLIGSPIQGALLGVDHVWWRAGVFSGIIGMAGTSLIAVSYLIVLRRRHNKILPSM</sequence>
<comment type="caution">
    <text evidence="1">The sequence shown here is derived from an EMBL/GenBank/DDBJ whole genome shotgun (WGS) entry which is preliminary data.</text>
</comment>
<protein>
    <submittedName>
        <fullName evidence="1">Major facilitator superfamily domain-containing protein</fullName>
    </submittedName>
</protein>
<accession>A0ACB7ZQT5</accession>
<dbReference type="Proteomes" id="UP000790377">
    <property type="component" value="Unassembled WGS sequence"/>
</dbReference>
<proteinExistence type="predicted"/>
<evidence type="ECO:0000313" key="2">
    <source>
        <dbReference type="Proteomes" id="UP000790377"/>
    </source>
</evidence>
<reference evidence="1" key="1">
    <citation type="journal article" date="2021" name="New Phytol.">
        <title>Evolutionary innovations through gain and loss of genes in the ectomycorrhizal Boletales.</title>
        <authorList>
            <person name="Wu G."/>
            <person name="Miyauchi S."/>
            <person name="Morin E."/>
            <person name="Kuo A."/>
            <person name="Drula E."/>
            <person name="Varga T."/>
            <person name="Kohler A."/>
            <person name="Feng B."/>
            <person name="Cao Y."/>
            <person name="Lipzen A."/>
            <person name="Daum C."/>
            <person name="Hundley H."/>
            <person name="Pangilinan J."/>
            <person name="Johnson J."/>
            <person name="Barry K."/>
            <person name="LaButti K."/>
            <person name="Ng V."/>
            <person name="Ahrendt S."/>
            <person name="Min B."/>
            <person name="Choi I.G."/>
            <person name="Park H."/>
            <person name="Plett J.M."/>
            <person name="Magnuson J."/>
            <person name="Spatafora J.W."/>
            <person name="Nagy L.G."/>
            <person name="Henrissat B."/>
            <person name="Grigoriev I.V."/>
            <person name="Yang Z.L."/>
            <person name="Xu J."/>
            <person name="Martin F.M."/>
        </authorList>
    </citation>
    <scope>NUCLEOTIDE SEQUENCE</scope>
    <source>
        <strain evidence="1">ATCC 28755</strain>
    </source>
</reference>
<dbReference type="EMBL" id="MU268918">
    <property type="protein sequence ID" value="KAH7903516.1"/>
    <property type="molecule type" value="Genomic_DNA"/>
</dbReference>
<gene>
    <name evidence="1" type="ORF">BJ138DRAFT_1175475</name>
</gene>
<evidence type="ECO:0000313" key="1">
    <source>
        <dbReference type="EMBL" id="KAH7903516.1"/>
    </source>
</evidence>
<keyword evidence="2" id="KW-1185">Reference proteome</keyword>
<name>A0ACB7ZQT5_9AGAM</name>
<organism evidence="1 2">
    <name type="scientific">Hygrophoropsis aurantiaca</name>
    <dbReference type="NCBI Taxonomy" id="72124"/>
    <lineage>
        <taxon>Eukaryota</taxon>
        <taxon>Fungi</taxon>
        <taxon>Dikarya</taxon>
        <taxon>Basidiomycota</taxon>
        <taxon>Agaricomycotina</taxon>
        <taxon>Agaricomycetes</taxon>
        <taxon>Agaricomycetidae</taxon>
        <taxon>Boletales</taxon>
        <taxon>Coniophorineae</taxon>
        <taxon>Hygrophoropsidaceae</taxon>
        <taxon>Hygrophoropsis</taxon>
    </lineage>
</organism>